<feature type="compositionally biased region" description="Low complexity" evidence="7">
    <location>
        <begin position="144"/>
        <end position="164"/>
    </location>
</feature>
<keyword evidence="5" id="KW-0539">Nucleus</keyword>
<sequence>MGSNRPRRPVRPPSDADTRSPYPVDPPAAGGKVRISLKLSGLAKATNYPAGSTAAHGTPRTEPARRVSSSSLSTPPSEASFPSVAQDSDDSISFSSADETTVPGTPAPRRPPGGLTGLGILKGRPDSPAVSNGGTPRIRLKFTQTSSASVASPQVPSVSTPSTAAGASPLGTPTIRLRTNFTTPTASPASAPFTGESRETKADGDEDKDKSKLKKKKKKRRREKEERRKERERLVSIGDSAPATVDPPAPPVIRLSLNRLPVPVPEPKRPRLDDRSPMHRYHIADPYDGDEHIVITNDEPANAYSGSGTPRSGRSRNASHRSVDLSDAPSEGEFSAGSHDGDGDMGPGYDESEHDDDDDDDNDGGALLQMETDATGTSATAPEDGRKRPGRKPGRKPSGKPNFPKGYTPIGRNLKLALTKLLDKIVKRDAYAFFLNPVDTEAIPDYLNVIKTPMDFGTMRRKVEGRVYKNIGEFQRDFELVINNAKTYNAPTTLYYRSARKVEEFGTLAIQRMTRRITNAMAKISPEERRRIQTAEAEAAAAIAAEAAAKAAAAEAAASQAATAAAVAGATGSTAETTAASLTVAPIDHLVADIGGPEDEIAFTPGLTPAPMDPGATPAAVVRMDDGEYARHVQDIQARLAAVLAQQADEDPHVFNQNLRSPAALTGLYQEAMAAAVTSSPSLSRLPSRTGSETPPTPLLSEGTSLTPGVLSPLAMSRSNSYAALPSPLNPCGFVRTRLPSTPLAVGSPALVAGSTPVTATASTKRKARDSWERSVPQTDDGSRDPEALREYYGSGWDWELDQPDTTLFSALLVTDVAPTNKRAKVVEYILSPAGPLDFGGLGEAVSPPVPSALFQQTPARRFVHTTYGDGFGVAYANSQLDFAAGCGPDVADMIHSRLKELTGGTHQVAREVYEAVHDSTRAVGHLPPTLQLASSASVPTFAVASGVDPAATTLTVGPGRILSGGLADTTLAQFPHPTETALGTVTVSRELDRQLRIPLRRTLMRALQTTIASPVDLRDFAEGSVAEFVHAVASALRRTGTSAAAPSTHPKAALSPAARQLLPNLGSEGDFPTTSLLDNYVALDQYLDLWKHVTDRSNGRGGALPAGTDRHQLARTLQAGLIDLIVRLPTAHMTPASAAALRTFKVMPGGQAKPAAGAAQRRPTNPPPAAQSSDAKPAQRPAAIKQEAPAKVTTAAADTPITPVVTTNMEVDRPPPAATAPTPEGQAEDDPMRQLANLCARSAAVDAAPVNNGPTPTVGSQDPAAAVPVATQAEPPVDAATSTVSETSAADLPAPGTVASHNPSLDMLASMAETRATVAITDGASSSRPAASATAPACPPLPADEAATGVPGLEFAMVNPTTRSYLDSLSPAALRSVSQSPDILRKLQLLMAIKGNSTASSANNSGSTSPSGVSVHSND</sequence>
<accession>A0A9W8AFG2</accession>
<name>A0A9W8AFG2_9FUNG</name>
<feature type="compositionally biased region" description="Polar residues" evidence="7">
    <location>
        <begin position="177"/>
        <end position="188"/>
    </location>
</feature>
<organism evidence="9 10">
    <name type="scientific">Tieghemiomyces parasiticus</name>
    <dbReference type="NCBI Taxonomy" id="78921"/>
    <lineage>
        <taxon>Eukaryota</taxon>
        <taxon>Fungi</taxon>
        <taxon>Fungi incertae sedis</taxon>
        <taxon>Zoopagomycota</taxon>
        <taxon>Kickxellomycotina</taxon>
        <taxon>Dimargaritomycetes</taxon>
        <taxon>Dimargaritales</taxon>
        <taxon>Dimargaritaceae</taxon>
        <taxon>Tieghemiomyces</taxon>
    </lineage>
</organism>
<keyword evidence="4" id="KW-0804">Transcription</keyword>
<feature type="compositionally biased region" description="Basic residues" evidence="7">
    <location>
        <begin position="211"/>
        <end position="222"/>
    </location>
</feature>
<gene>
    <name evidence="9" type="ORF">IWQ60_004722</name>
</gene>
<evidence type="ECO:0000259" key="8">
    <source>
        <dbReference type="PROSITE" id="PS50014"/>
    </source>
</evidence>
<dbReference type="InterPro" id="IPR021900">
    <property type="entry name" value="DUF3512"/>
</dbReference>
<dbReference type="CDD" id="cd04369">
    <property type="entry name" value="Bromodomain"/>
    <property type="match status" value="1"/>
</dbReference>
<keyword evidence="3 6" id="KW-0103">Bromodomain</keyword>
<dbReference type="Pfam" id="PF00439">
    <property type="entry name" value="Bromodomain"/>
    <property type="match status" value="1"/>
</dbReference>
<feature type="compositionally biased region" description="Low complexity" evidence="7">
    <location>
        <begin position="68"/>
        <end position="80"/>
    </location>
</feature>
<feature type="compositionally biased region" description="Low complexity" evidence="7">
    <location>
        <begin position="1151"/>
        <end position="1164"/>
    </location>
</feature>
<dbReference type="InterPro" id="IPR036427">
    <property type="entry name" value="Bromodomain-like_sf"/>
</dbReference>
<dbReference type="GO" id="GO:0006357">
    <property type="term" value="P:regulation of transcription by RNA polymerase II"/>
    <property type="evidence" value="ECO:0007669"/>
    <property type="project" value="TreeGrafter"/>
</dbReference>
<dbReference type="InterPro" id="IPR001487">
    <property type="entry name" value="Bromodomain"/>
</dbReference>
<feature type="compositionally biased region" description="Basic and acidic residues" evidence="7">
    <location>
        <begin position="196"/>
        <end position="210"/>
    </location>
</feature>
<dbReference type="Pfam" id="PF12024">
    <property type="entry name" value="DUF3512"/>
    <property type="match status" value="1"/>
</dbReference>
<dbReference type="SMART" id="SM00297">
    <property type="entry name" value="BROMO"/>
    <property type="match status" value="1"/>
</dbReference>
<comment type="subcellular location">
    <subcellularLocation>
        <location evidence="1">Nucleus</location>
    </subcellularLocation>
</comment>
<dbReference type="InterPro" id="IPR051831">
    <property type="entry name" value="Bromodomain_contain_prot"/>
</dbReference>
<keyword evidence="10" id="KW-1185">Reference proteome</keyword>
<feature type="region of interest" description="Disordered" evidence="7">
    <location>
        <begin position="1398"/>
        <end position="1420"/>
    </location>
</feature>
<keyword evidence="2" id="KW-0805">Transcription regulation</keyword>
<evidence type="ECO:0000256" key="3">
    <source>
        <dbReference type="ARBA" id="ARBA00023117"/>
    </source>
</evidence>
<feature type="compositionally biased region" description="Basic and acidic residues" evidence="7">
    <location>
        <begin position="223"/>
        <end position="234"/>
    </location>
</feature>
<evidence type="ECO:0000256" key="7">
    <source>
        <dbReference type="SAM" id="MobiDB-lite"/>
    </source>
</evidence>
<dbReference type="PANTHER" id="PTHR22881">
    <property type="entry name" value="BROMODOMAIN CONTAINING PROTEIN"/>
    <property type="match status" value="1"/>
</dbReference>
<dbReference type="Proteomes" id="UP001150569">
    <property type="component" value="Unassembled WGS sequence"/>
</dbReference>
<dbReference type="OrthoDB" id="21449at2759"/>
<evidence type="ECO:0000313" key="10">
    <source>
        <dbReference type="Proteomes" id="UP001150569"/>
    </source>
</evidence>
<feature type="region of interest" description="Disordered" evidence="7">
    <location>
        <begin position="680"/>
        <end position="706"/>
    </location>
</feature>
<dbReference type="GO" id="GO:0006325">
    <property type="term" value="P:chromatin organization"/>
    <property type="evidence" value="ECO:0007669"/>
    <property type="project" value="UniProtKB-ARBA"/>
</dbReference>
<feature type="region of interest" description="Disordered" evidence="7">
    <location>
        <begin position="1151"/>
        <end position="1231"/>
    </location>
</feature>
<feature type="compositionally biased region" description="Acidic residues" evidence="7">
    <location>
        <begin position="350"/>
        <end position="363"/>
    </location>
</feature>
<reference evidence="9" key="1">
    <citation type="submission" date="2022-07" db="EMBL/GenBank/DDBJ databases">
        <title>Phylogenomic reconstructions and comparative analyses of Kickxellomycotina fungi.</title>
        <authorList>
            <person name="Reynolds N.K."/>
            <person name="Stajich J.E."/>
            <person name="Barry K."/>
            <person name="Grigoriev I.V."/>
            <person name="Crous P."/>
            <person name="Smith M.E."/>
        </authorList>
    </citation>
    <scope>NUCLEOTIDE SEQUENCE</scope>
    <source>
        <strain evidence="9">RSA 861</strain>
    </source>
</reference>
<dbReference type="EMBL" id="JANBPT010000235">
    <property type="protein sequence ID" value="KAJ1925194.1"/>
    <property type="molecule type" value="Genomic_DNA"/>
</dbReference>
<dbReference type="PRINTS" id="PR00503">
    <property type="entry name" value="BROMODOMAIN"/>
</dbReference>
<feature type="region of interest" description="Disordered" evidence="7">
    <location>
        <begin position="47"/>
        <end position="408"/>
    </location>
</feature>
<feature type="compositionally biased region" description="Basic and acidic residues" evidence="7">
    <location>
        <begin position="266"/>
        <end position="293"/>
    </location>
</feature>
<feature type="domain" description="Bromo" evidence="8">
    <location>
        <begin position="434"/>
        <end position="496"/>
    </location>
</feature>
<evidence type="ECO:0000256" key="6">
    <source>
        <dbReference type="PROSITE-ProRule" id="PRU00035"/>
    </source>
</evidence>
<dbReference type="GO" id="GO:0005634">
    <property type="term" value="C:nucleus"/>
    <property type="evidence" value="ECO:0007669"/>
    <property type="project" value="UniProtKB-SubCell"/>
</dbReference>
<dbReference type="PROSITE" id="PS50014">
    <property type="entry name" value="BROMODOMAIN_2"/>
    <property type="match status" value="1"/>
</dbReference>
<evidence type="ECO:0000256" key="1">
    <source>
        <dbReference type="ARBA" id="ARBA00004123"/>
    </source>
</evidence>
<feature type="compositionally biased region" description="Basic residues" evidence="7">
    <location>
        <begin position="388"/>
        <end position="398"/>
    </location>
</feature>
<feature type="region of interest" description="Disordered" evidence="7">
    <location>
        <begin position="1"/>
        <end position="31"/>
    </location>
</feature>
<proteinExistence type="predicted"/>
<dbReference type="Gene3D" id="1.20.920.10">
    <property type="entry name" value="Bromodomain-like"/>
    <property type="match status" value="1"/>
</dbReference>
<feature type="compositionally biased region" description="Basic residues" evidence="7">
    <location>
        <begin position="1"/>
        <end position="10"/>
    </location>
</feature>
<comment type="caution">
    <text evidence="9">The sequence shown here is derived from an EMBL/GenBank/DDBJ whole genome shotgun (WGS) entry which is preliminary data.</text>
</comment>
<feature type="region of interest" description="Disordered" evidence="7">
    <location>
        <begin position="1324"/>
        <end position="1346"/>
    </location>
</feature>
<feature type="compositionally biased region" description="Low complexity" evidence="7">
    <location>
        <begin position="1398"/>
        <end position="1413"/>
    </location>
</feature>
<feature type="compositionally biased region" description="Low complexity" evidence="7">
    <location>
        <begin position="680"/>
        <end position="690"/>
    </location>
</feature>
<dbReference type="SUPFAM" id="SSF47370">
    <property type="entry name" value="Bromodomain"/>
    <property type="match status" value="1"/>
</dbReference>
<dbReference type="PANTHER" id="PTHR22881:SF27">
    <property type="entry name" value="BROMODOMAIN CONTAINING 7_9"/>
    <property type="match status" value="1"/>
</dbReference>
<feature type="region of interest" description="Disordered" evidence="7">
    <location>
        <begin position="756"/>
        <end position="786"/>
    </location>
</feature>
<feature type="compositionally biased region" description="Low complexity" evidence="7">
    <location>
        <begin position="1280"/>
        <end position="1291"/>
    </location>
</feature>
<evidence type="ECO:0000256" key="2">
    <source>
        <dbReference type="ARBA" id="ARBA00023015"/>
    </source>
</evidence>
<evidence type="ECO:0000313" key="9">
    <source>
        <dbReference type="EMBL" id="KAJ1925194.1"/>
    </source>
</evidence>
<feature type="region of interest" description="Disordered" evidence="7">
    <location>
        <begin position="1274"/>
        <end position="1302"/>
    </location>
</feature>
<protein>
    <recommendedName>
        <fullName evidence="8">Bromo domain-containing protein</fullName>
    </recommendedName>
</protein>
<evidence type="ECO:0000256" key="4">
    <source>
        <dbReference type="ARBA" id="ARBA00023163"/>
    </source>
</evidence>
<evidence type="ECO:0000256" key="5">
    <source>
        <dbReference type="ARBA" id="ARBA00023242"/>
    </source>
</evidence>
<feature type="compositionally biased region" description="Low complexity" evidence="7">
    <location>
        <begin position="1325"/>
        <end position="1337"/>
    </location>
</feature>